<feature type="transmembrane region" description="Helical" evidence="1">
    <location>
        <begin position="18"/>
        <end position="37"/>
    </location>
</feature>
<name>A0ABM9AXK6_9BACT</name>
<gene>
    <name evidence="2" type="ORF">LEM8419_00474</name>
</gene>
<dbReference type="Pfam" id="PF10604">
    <property type="entry name" value="Polyketide_cyc2"/>
    <property type="match status" value="1"/>
</dbReference>
<comment type="caution">
    <text evidence="2">The sequence shown here is derived from an EMBL/GenBank/DDBJ whole genome shotgun (WGS) entry which is preliminary data.</text>
</comment>
<evidence type="ECO:0000256" key="1">
    <source>
        <dbReference type="SAM" id="Phobius"/>
    </source>
</evidence>
<keyword evidence="1" id="KW-0812">Transmembrane</keyword>
<dbReference type="InterPro" id="IPR023393">
    <property type="entry name" value="START-like_dom_sf"/>
</dbReference>
<keyword evidence="1" id="KW-1133">Transmembrane helix</keyword>
<dbReference type="SUPFAM" id="SSF55961">
    <property type="entry name" value="Bet v1-like"/>
    <property type="match status" value="1"/>
</dbReference>
<evidence type="ECO:0008006" key="4">
    <source>
        <dbReference type="Google" id="ProtNLM"/>
    </source>
</evidence>
<organism evidence="2 3">
    <name type="scientific">Neolewinella maritima</name>
    <dbReference type="NCBI Taxonomy" id="1383882"/>
    <lineage>
        <taxon>Bacteria</taxon>
        <taxon>Pseudomonadati</taxon>
        <taxon>Bacteroidota</taxon>
        <taxon>Saprospiria</taxon>
        <taxon>Saprospirales</taxon>
        <taxon>Lewinellaceae</taxon>
        <taxon>Neolewinella</taxon>
    </lineage>
</organism>
<proteinExistence type="predicted"/>
<accession>A0ABM9AXK6</accession>
<sequence length="232" mass="25859">MAVDRTNYATMRFTSRTYTILILSIITVLAFSLSLAGQSMAKDYRKMTITRTINAPAERVWAALVGDYGEISNFSPFIYTSNYESGSLKGEVGAQRKCSFNATGSRWTKEQIMELDDENMRMKNVIVEAQKFPLELDNTFATYFVVDNGDGTATAGYEFNFRTSPAFMGGLVTGSFKSSLNETLIGLDHYLATGEHVTGGSDNARRVLKLYKSDDRYGDFAYTLVKMEGKTK</sequence>
<evidence type="ECO:0000313" key="2">
    <source>
        <dbReference type="EMBL" id="CAH0999177.1"/>
    </source>
</evidence>
<dbReference type="Proteomes" id="UP000837803">
    <property type="component" value="Unassembled WGS sequence"/>
</dbReference>
<evidence type="ECO:0000313" key="3">
    <source>
        <dbReference type="Proteomes" id="UP000837803"/>
    </source>
</evidence>
<keyword evidence="1" id="KW-0472">Membrane</keyword>
<dbReference type="EMBL" id="CAKLPZ010000001">
    <property type="protein sequence ID" value="CAH0999177.1"/>
    <property type="molecule type" value="Genomic_DNA"/>
</dbReference>
<protein>
    <recommendedName>
        <fullName evidence="4">SRPBCC family protein</fullName>
    </recommendedName>
</protein>
<dbReference type="CDD" id="cd07821">
    <property type="entry name" value="PYR_PYL_RCAR_like"/>
    <property type="match status" value="1"/>
</dbReference>
<reference evidence="2" key="1">
    <citation type="submission" date="2021-12" db="EMBL/GenBank/DDBJ databases">
        <authorList>
            <person name="Rodrigo-Torres L."/>
            <person name="Arahal R. D."/>
            <person name="Lucena T."/>
        </authorList>
    </citation>
    <scope>NUCLEOTIDE SEQUENCE</scope>
    <source>
        <strain evidence="2">CECT 8419</strain>
    </source>
</reference>
<dbReference type="InterPro" id="IPR019587">
    <property type="entry name" value="Polyketide_cyclase/dehydratase"/>
</dbReference>
<keyword evidence="3" id="KW-1185">Reference proteome</keyword>
<dbReference type="Gene3D" id="3.30.530.20">
    <property type="match status" value="1"/>
</dbReference>